<reference evidence="2 3" key="1">
    <citation type="journal article" date="2016" name="Nat. Commun.">
        <title>Thousands of microbial genomes shed light on interconnected biogeochemical processes in an aquifer system.</title>
        <authorList>
            <person name="Anantharaman K."/>
            <person name="Brown C.T."/>
            <person name="Hug L.A."/>
            <person name="Sharon I."/>
            <person name="Castelle C.J."/>
            <person name="Probst A.J."/>
            <person name="Thomas B.C."/>
            <person name="Singh A."/>
            <person name="Wilkins M.J."/>
            <person name="Karaoz U."/>
            <person name="Brodie E.L."/>
            <person name="Williams K.H."/>
            <person name="Hubbard S.S."/>
            <person name="Banfield J.F."/>
        </authorList>
    </citation>
    <scope>NUCLEOTIDE SEQUENCE [LARGE SCALE GENOMIC DNA]</scope>
</reference>
<evidence type="ECO:0008006" key="4">
    <source>
        <dbReference type="Google" id="ProtNLM"/>
    </source>
</evidence>
<dbReference type="Pfam" id="PF13181">
    <property type="entry name" value="TPR_8"/>
    <property type="match status" value="1"/>
</dbReference>
<dbReference type="Pfam" id="PF13424">
    <property type="entry name" value="TPR_12"/>
    <property type="match status" value="2"/>
</dbReference>
<evidence type="ECO:0000256" key="1">
    <source>
        <dbReference type="SAM" id="Coils"/>
    </source>
</evidence>
<protein>
    <recommendedName>
        <fullName evidence="4">MalT-like TPR region domain-containing protein</fullName>
    </recommendedName>
</protein>
<dbReference type="PANTHER" id="PTHR10098">
    <property type="entry name" value="RAPSYN-RELATED"/>
    <property type="match status" value="1"/>
</dbReference>
<name>A0A1F6V2P3_9PROT</name>
<dbReference type="SUPFAM" id="SSF48452">
    <property type="entry name" value="TPR-like"/>
    <property type="match status" value="4"/>
</dbReference>
<keyword evidence="1" id="KW-0175">Coiled coil</keyword>
<gene>
    <name evidence="2" type="ORF">A2W18_04610</name>
</gene>
<dbReference type="EMBL" id="MFSP01000145">
    <property type="protein sequence ID" value="OGI63950.1"/>
    <property type="molecule type" value="Genomic_DNA"/>
</dbReference>
<evidence type="ECO:0000313" key="2">
    <source>
        <dbReference type="EMBL" id="OGI63950.1"/>
    </source>
</evidence>
<feature type="coiled-coil region" evidence="1">
    <location>
        <begin position="110"/>
        <end position="137"/>
    </location>
</feature>
<dbReference type="SMART" id="SM00028">
    <property type="entry name" value="TPR"/>
    <property type="match status" value="5"/>
</dbReference>
<evidence type="ECO:0000313" key="3">
    <source>
        <dbReference type="Proteomes" id="UP000179076"/>
    </source>
</evidence>
<sequence>MREVVYREIGSARRMLLHRALAETLERRSEGESHERDARLAEHYERGHVWHKALHQMVLAAESSKKLFALRDALHWLDRAVALAEAHPEALQGRTLADLYEQRGGVRAQAGQAEAAVADIRRVIEAAEEKGDRAKARDALIQLGMTYRRADDYPQAIACLTQALAECRAMNDERRVADTLYHLGTVSWSDCRNREAIAYHEEAVAICERLALTDLVAVQAYHGRGEAHYSNLEPRAAIACYERSIELARGIGDKSYESENLMMVGYACTGTMGLGDYATAEAKFEAALVIAQRADLQWHLGPILLGRDHVSACTGRYGTAFNGMTRTLQWLESLKQIRYQLMAYDFLGQLLIDLGLNREAVEYSERALVLADASKITFWRPRIAANRAIARLRLGDLDVGPELEHEAAHCREQSERFQLTRCIEARAELALARGDADACLHLARDLLVLAEASELKELAGAARRWCGEALIAKGDARAAVVELAAAARSAREVGRVRLIYDVERALARLGEKSEAERWSAAIRHSLAGTTLEFTL</sequence>
<accession>A0A1F6V2P3</accession>
<dbReference type="Gene3D" id="1.25.40.10">
    <property type="entry name" value="Tetratricopeptide repeat domain"/>
    <property type="match status" value="2"/>
</dbReference>
<dbReference type="AlphaFoldDB" id="A0A1F6V2P3"/>
<dbReference type="Proteomes" id="UP000179076">
    <property type="component" value="Unassembled WGS sequence"/>
</dbReference>
<proteinExistence type="predicted"/>
<dbReference type="InterPro" id="IPR011990">
    <property type="entry name" value="TPR-like_helical_dom_sf"/>
</dbReference>
<organism evidence="2 3">
    <name type="scientific">Candidatus Muproteobacteria bacterium RBG_16_60_9</name>
    <dbReference type="NCBI Taxonomy" id="1817755"/>
    <lineage>
        <taxon>Bacteria</taxon>
        <taxon>Pseudomonadati</taxon>
        <taxon>Pseudomonadota</taxon>
        <taxon>Candidatus Muproteobacteria</taxon>
    </lineage>
</organism>
<comment type="caution">
    <text evidence="2">The sequence shown here is derived from an EMBL/GenBank/DDBJ whole genome shotgun (WGS) entry which is preliminary data.</text>
</comment>
<dbReference type="InterPro" id="IPR019734">
    <property type="entry name" value="TPR_rpt"/>
</dbReference>